<dbReference type="InterPro" id="IPR009636">
    <property type="entry name" value="SCAF"/>
</dbReference>
<dbReference type="STRING" id="86416.Clopa_3377"/>
<feature type="region of interest" description="Disordered" evidence="1">
    <location>
        <begin position="154"/>
        <end position="178"/>
    </location>
</feature>
<dbReference type="EMBL" id="CP003261">
    <property type="protein sequence ID" value="AGK98173.1"/>
    <property type="molecule type" value="Genomic_DNA"/>
</dbReference>
<dbReference type="OrthoDB" id="2365850at2"/>
<accession>R4K6J5</accession>
<feature type="compositionally biased region" description="Basic and acidic residues" evidence="1">
    <location>
        <begin position="169"/>
        <end position="178"/>
    </location>
</feature>
<proteinExistence type="predicted"/>
<protein>
    <submittedName>
        <fullName evidence="2">Phage minor structural protein GP20</fullName>
    </submittedName>
</protein>
<gene>
    <name evidence="2" type="ORF">Clopa_3377</name>
</gene>
<dbReference type="eggNOG" id="ENOG5032H0P">
    <property type="taxonomic scope" value="Bacteria"/>
</dbReference>
<dbReference type="HOGENOM" id="CLU_112809_0_1_9"/>
<dbReference type="PATRIC" id="fig|86416.3.peg.3371"/>
<dbReference type="Proteomes" id="UP000013523">
    <property type="component" value="Chromosome"/>
</dbReference>
<organism evidence="2 3">
    <name type="scientific">Clostridium pasteurianum BC1</name>
    <dbReference type="NCBI Taxonomy" id="86416"/>
    <lineage>
        <taxon>Bacteria</taxon>
        <taxon>Bacillati</taxon>
        <taxon>Bacillota</taxon>
        <taxon>Clostridia</taxon>
        <taxon>Eubacteriales</taxon>
        <taxon>Clostridiaceae</taxon>
        <taxon>Clostridium</taxon>
    </lineage>
</organism>
<sequence>MADLKKILGEELYNQVTEKLGENKIDVVSDGSYIPKNKFDEINTQNETYKTQVGTLNGQLKDFEKAAKGNEDLLAQIETMKTDNEALNGKIKDITLDSAIKLGLVNNNAKYADLLTGKIDKSKLQLGDNGSVIGLDEQIKGLQEGYKDLFQSTVNPSPGANPAGGGDPVKTDFRNASKEDYQKEMGKYGIHRFF</sequence>
<evidence type="ECO:0000313" key="2">
    <source>
        <dbReference type="EMBL" id="AGK98173.1"/>
    </source>
</evidence>
<keyword evidence="3" id="KW-1185">Reference proteome</keyword>
<evidence type="ECO:0000313" key="3">
    <source>
        <dbReference type="Proteomes" id="UP000013523"/>
    </source>
</evidence>
<evidence type="ECO:0000256" key="1">
    <source>
        <dbReference type="SAM" id="MobiDB-lite"/>
    </source>
</evidence>
<reference evidence="2 3" key="1">
    <citation type="submission" date="2012-01" db="EMBL/GenBank/DDBJ databases">
        <title>Complete sequence of chromosome of Clostridium pasteurianum BC1.</title>
        <authorList>
            <consortium name="US DOE Joint Genome Institute"/>
            <person name="Lucas S."/>
            <person name="Han J."/>
            <person name="Lapidus A."/>
            <person name="Cheng J.-F."/>
            <person name="Goodwin L."/>
            <person name="Pitluck S."/>
            <person name="Peters L."/>
            <person name="Mikhailova N."/>
            <person name="Teshima H."/>
            <person name="Detter J.C."/>
            <person name="Han C."/>
            <person name="Tapia R."/>
            <person name="Land M."/>
            <person name="Hauser L."/>
            <person name="Kyrpides N."/>
            <person name="Ivanova N."/>
            <person name="Pagani I."/>
            <person name="Dunn J."/>
            <person name="Taghavi S."/>
            <person name="Francis A."/>
            <person name="van der Lelie D."/>
            <person name="Woyke T."/>
        </authorList>
    </citation>
    <scope>NUCLEOTIDE SEQUENCE [LARGE SCALE GENOMIC DNA]</scope>
    <source>
        <strain evidence="2 3">BC1</strain>
    </source>
</reference>
<dbReference type="AlphaFoldDB" id="R4K6J5"/>
<dbReference type="Pfam" id="PF06810">
    <property type="entry name" value="Phage_scaffold"/>
    <property type="match status" value="1"/>
</dbReference>
<dbReference type="RefSeq" id="WP_015616458.1">
    <property type="nucleotide sequence ID" value="NC_021182.1"/>
</dbReference>
<dbReference type="KEGG" id="cpas:Clopa_3377"/>
<name>R4K6J5_CLOPA</name>